<dbReference type="Pfam" id="PF02875">
    <property type="entry name" value="Mur_ligase_C"/>
    <property type="match status" value="1"/>
</dbReference>
<dbReference type="PANTHER" id="PTHR43024">
    <property type="entry name" value="UDP-N-ACETYLMURAMOYL-TRIPEPTIDE--D-ALANYL-D-ALANINE LIGASE"/>
    <property type="match status" value="1"/>
</dbReference>
<evidence type="ECO:0000259" key="5">
    <source>
        <dbReference type="Pfam" id="PF08245"/>
    </source>
</evidence>
<dbReference type="GO" id="GO:0005524">
    <property type="term" value="F:ATP binding"/>
    <property type="evidence" value="ECO:0007669"/>
    <property type="project" value="UniProtKB-KW"/>
</dbReference>
<dbReference type="Proteomes" id="UP000178323">
    <property type="component" value="Unassembled WGS sequence"/>
</dbReference>
<organism evidence="6 7">
    <name type="scientific">Candidatus Falkowbacteria bacterium RBG_13_39_14</name>
    <dbReference type="NCBI Taxonomy" id="1797985"/>
    <lineage>
        <taxon>Bacteria</taxon>
        <taxon>Candidatus Falkowiibacteriota</taxon>
    </lineage>
</organism>
<dbReference type="InterPro" id="IPR051046">
    <property type="entry name" value="MurCDEF_CellWall_CoF430Synth"/>
</dbReference>
<proteinExistence type="predicted"/>
<dbReference type="EMBL" id="MFFS01000053">
    <property type="protein sequence ID" value="OGF21756.1"/>
    <property type="molecule type" value="Genomic_DNA"/>
</dbReference>
<name>A0A1F5S521_9BACT</name>
<dbReference type="InterPro" id="IPR036615">
    <property type="entry name" value="Mur_ligase_C_dom_sf"/>
</dbReference>
<evidence type="ECO:0000256" key="2">
    <source>
        <dbReference type="ARBA" id="ARBA00022741"/>
    </source>
</evidence>
<feature type="domain" description="Mur ligase C-terminal" evidence="4">
    <location>
        <begin position="269"/>
        <end position="394"/>
    </location>
</feature>
<dbReference type="SUPFAM" id="SSF53244">
    <property type="entry name" value="MurD-like peptide ligases, peptide-binding domain"/>
    <property type="match status" value="1"/>
</dbReference>
<dbReference type="AlphaFoldDB" id="A0A1F5S521"/>
<dbReference type="STRING" id="1797985.A2Y83_03105"/>
<protein>
    <recommendedName>
        <fullName evidence="8">UDP-N-acetylmuramoyl-tripeptide--D-alanyl-D-alanine ligase</fullName>
    </recommendedName>
</protein>
<comment type="caution">
    <text evidence="6">The sequence shown here is derived from an EMBL/GenBank/DDBJ whole genome shotgun (WGS) entry which is preliminary data.</text>
</comment>
<dbReference type="SUPFAM" id="SSF53623">
    <property type="entry name" value="MurD-like peptide ligases, catalytic domain"/>
    <property type="match status" value="1"/>
</dbReference>
<evidence type="ECO:0000259" key="4">
    <source>
        <dbReference type="Pfam" id="PF02875"/>
    </source>
</evidence>
<keyword evidence="2" id="KW-0547">Nucleotide-binding</keyword>
<dbReference type="InterPro" id="IPR036565">
    <property type="entry name" value="Mur-like_cat_sf"/>
</dbReference>
<dbReference type="Gene3D" id="3.40.1190.10">
    <property type="entry name" value="Mur-like, catalytic domain"/>
    <property type="match status" value="1"/>
</dbReference>
<keyword evidence="1" id="KW-0436">Ligase</keyword>
<reference evidence="6 7" key="1">
    <citation type="journal article" date="2016" name="Nat. Commun.">
        <title>Thousands of microbial genomes shed light on interconnected biogeochemical processes in an aquifer system.</title>
        <authorList>
            <person name="Anantharaman K."/>
            <person name="Brown C.T."/>
            <person name="Hug L.A."/>
            <person name="Sharon I."/>
            <person name="Castelle C.J."/>
            <person name="Probst A.J."/>
            <person name="Thomas B.C."/>
            <person name="Singh A."/>
            <person name="Wilkins M.J."/>
            <person name="Karaoz U."/>
            <person name="Brodie E.L."/>
            <person name="Williams K.H."/>
            <person name="Hubbard S.S."/>
            <person name="Banfield J.F."/>
        </authorList>
    </citation>
    <scope>NUCLEOTIDE SEQUENCE [LARGE SCALE GENOMIC DNA]</scope>
</reference>
<evidence type="ECO:0000256" key="3">
    <source>
        <dbReference type="ARBA" id="ARBA00022840"/>
    </source>
</evidence>
<gene>
    <name evidence="6" type="ORF">A2Y83_03105</name>
</gene>
<accession>A0A1F5S521</accession>
<evidence type="ECO:0008006" key="8">
    <source>
        <dbReference type="Google" id="ProtNLM"/>
    </source>
</evidence>
<evidence type="ECO:0000313" key="7">
    <source>
        <dbReference type="Proteomes" id="UP000178323"/>
    </source>
</evidence>
<dbReference type="InterPro" id="IPR004101">
    <property type="entry name" value="Mur_ligase_C"/>
</dbReference>
<evidence type="ECO:0000256" key="1">
    <source>
        <dbReference type="ARBA" id="ARBA00022598"/>
    </source>
</evidence>
<keyword evidence="3" id="KW-0067">ATP-binding</keyword>
<evidence type="ECO:0000313" key="6">
    <source>
        <dbReference type="EMBL" id="OGF21756.1"/>
    </source>
</evidence>
<dbReference type="InterPro" id="IPR013221">
    <property type="entry name" value="Mur_ligase_cen"/>
</dbReference>
<dbReference type="GO" id="GO:0016881">
    <property type="term" value="F:acid-amino acid ligase activity"/>
    <property type="evidence" value="ECO:0007669"/>
    <property type="project" value="InterPro"/>
</dbReference>
<dbReference type="Pfam" id="PF08245">
    <property type="entry name" value="Mur_ligase_M"/>
    <property type="match status" value="1"/>
</dbReference>
<sequence length="432" mass="47506">MKSKKILLLEKILRLMAIAVLKKYNPQVVGITGSVGKTSAKEAAYLVLASKFRARKNIKNYNNEIGIPLTIIGAESGNKSFLKWLKVFFKWLAVIIFPCEYPEVLALEMGVDKPGDMGYLLDFVPVKVGVITSISPVHLEYFKSIDHIAKEKGALIKNLPEGGRAILNADDEKTAALAGETKAKVITYGFSEKARVRASDAIYISENNQPEGISFKLNYEGKSIPVRLRRILASHQICAALAAASAGIAFKINLVDIAASLEQFSSPPGRMNLIPGIKESLIIDDTYNSSPKAAIAALETLDNLKAPRKIAVLGDMLELGADEESGHKAAARKMFEMGVGLFAAVGERMKITAGELERLGYPKEKIFWFDNPSEAGNKLREIITLKDIILVKGSQSMRMEKAVEKIMAEPAKARILLCRQSAEWWKKPYVKP</sequence>
<dbReference type="PANTHER" id="PTHR43024:SF1">
    <property type="entry name" value="UDP-N-ACETYLMURAMOYL-TRIPEPTIDE--D-ALANYL-D-ALANINE LIGASE"/>
    <property type="match status" value="1"/>
</dbReference>
<dbReference type="Gene3D" id="3.90.190.20">
    <property type="entry name" value="Mur ligase, C-terminal domain"/>
    <property type="match status" value="1"/>
</dbReference>
<feature type="domain" description="Mur ligase central" evidence="5">
    <location>
        <begin position="102"/>
        <end position="246"/>
    </location>
</feature>